<evidence type="ECO:0000313" key="3">
    <source>
        <dbReference type="Proteomes" id="UP000198539"/>
    </source>
</evidence>
<feature type="chain" id="PRO_5011667802" description="APCDD1 domain-containing protein" evidence="1">
    <location>
        <begin position="23"/>
        <end position="193"/>
    </location>
</feature>
<dbReference type="STRING" id="564137.SAMN04488238_1632"/>
<proteinExistence type="predicted"/>
<dbReference type="RefSeq" id="WP_092893010.1">
    <property type="nucleotide sequence ID" value="NZ_CP061498.1"/>
</dbReference>
<dbReference type="OrthoDB" id="7705693at2"/>
<protein>
    <recommendedName>
        <fullName evidence="4">APCDD1 domain-containing protein</fullName>
    </recommendedName>
</protein>
<evidence type="ECO:0000256" key="1">
    <source>
        <dbReference type="SAM" id="SignalP"/>
    </source>
</evidence>
<accession>A0A1H3G3Z4</accession>
<dbReference type="Proteomes" id="UP000198539">
    <property type="component" value="Unassembled WGS sequence"/>
</dbReference>
<keyword evidence="1" id="KW-0732">Signal</keyword>
<evidence type="ECO:0008006" key="4">
    <source>
        <dbReference type="Google" id="ProtNLM"/>
    </source>
</evidence>
<gene>
    <name evidence="2" type="ORF">SAMN04488238_1632</name>
</gene>
<keyword evidence="3" id="KW-1185">Reference proteome</keyword>
<evidence type="ECO:0000313" key="2">
    <source>
        <dbReference type="EMBL" id="SDX97966.1"/>
    </source>
</evidence>
<name>A0A1H3G3Z4_9RHOB</name>
<organism evidence="2 3">
    <name type="scientific">Roseicitreum antarcticum</name>
    <dbReference type="NCBI Taxonomy" id="564137"/>
    <lineage>
        <taxon>Bacteria</taxon>
        <taxon>Pseudomonadati</taxon>
        <taxon>Pseudomonadota</taxon>
        <taxon>Alphaproteobacteria</taxon>
        <taxon>Rhodobacterales</taxon>
        <taxon>Paracoccaceae</taxon>
        <taxon>Roseicitreum</taxon>
    </lineage>
</organism>
<dbReference type="EMBL" id="FNOM01000063">
    <property type="protein sequence ID" value="SDX97966.1"/>
    <property type="molecule type" value="Genomic_DNA"/>
</dbReference>
<reference evidence="2 3" key="1">
    <citation type="submission" date="2016-10" db="EMBL/GenBank/DDBJ databases">
        <authorList>
            <person name="de Groot N.N."/>
        </authorList>
    </citation>
    <scope>NUCLEOTIDE SEQUENCE [LARGE SCALE GENOMIC DNA]</scope>
    <source>
        <strain evidence="2 3">CGMCC 1.8894</strain>
    </source>
</reference>
<sequence>MLRLNFAMAAMSSLFLSSASHADVAVWKENVGGWDIFVDRTVDDACFMIGLFESGTFIRLQVEMAAPGITFYIGNEEWQSIEHGKAYDMSVQFGSRTPWTGEAYGFLWDGLPSTGMFVSFANGRADRFLEEFRRMPGVRVRYQGSQIASISLRGSFQAVGELYDCVGEMLLARENAATDPFSERTPISNDPFR</sequence>
<feature type="signal peptide" evidence="1">
    <location>
        <begin position="1"/>
        <end position="22"/>
    </location>
</feature>
<dbReference type="AlphaFoldDB" id="A0A1H3G3Z4"/>